<dbReference type="STRING" id="1121476.SAMN02745751_03565"/>
<gene>
    <name evidence="5" type="ORF">SAMN02745751_03565</name>
</gene>
<dbReference type="InterPro" id="IPR045006">
    <property type="entry name" value="CHLI-like"/>
</dbReference>
<organism evidence="5 6">
    <name type="scientific">Dethiosulfatibacter aminovorans DSM 17477</name>
    <dbReference type="NCBI Taxonomy" id="1121476"/>
    <lineage>
        <taxon>Bacteria</taxon>
        <taxon>Bacillati</taxon>
        <taxon>Bacillota</taxon>
        <taxon>Tissierellia</taxon>
        <taxon>Dethiosulfatibacter</taxon>
    </lineage>
</organism>
<dbReference type="Pfam" id="PF01078">
    <property type="entry name" value="Mg_chelatase"/>
    <property type="match status" value="1"/>
</dbReference>
<feature type="domain" description="AAA+ ATPase" evidence="4">
    <location>
        <begin position="212"/>
        <end position="393"/>
    </location>
</feature>
<dbReference type="SMART" id="SM00382">
    <property type="entry name" value="AAA"/>
    <property type="match status" value="1"/>
</dbReference>
<dbReference type="CDD" id="cd00009">
    <property type="entry name" value="AAA"/>
    <property type="match status" value="1"/>
</dbReference>
<dbReference type="InterPro" id="IPR004482">
    <property type="entry name" value="Mg_chelat-rel"/>
</dbReference>
<keyword evidence="6" id="KW-1185">Reference proteome</keyword>
<dbReference type="PANTHER" id="PTHR32039:SF7">
    <property type="entry name" value="COMPETENCE PROTEIN COMM"/>
    <property type="match status" value="1"/>
</dbReference>
<dbReference type="InterPro" id="IPR025158">
    <property type="entry name" value="Mg_chelat-rel_C"/>
</dbReference>
<keyword evidence="2" id="KW-0547">Nucleotide-binding</keyword>
<proteinExistence type="inferred from homology"/>
<evidence type="ECO:0000256" key="1">
    <source>
        <dbReference type="ARBA" id="ARBA00006354"/>
    </source>
</evidence>
<dbReference type="InterPro" id="IPR000523">
    <property type="entry name" value="Mg_chelatse_chII-like_cat_dom"/>
</dbReference>
<evidence type="ECO:0000256" key="2">
    <source>
        <dbReference type="ARBA" id="ARBA00022741"/>
    </source>
</evidence>
<evidence type="ECO:0000259" key="4">
    <source>
        <dbReference type="SMART" id="SM00382"/>
    </source>
</evidence>
<dbReference type="InterPro" id="IPR001208">
    <property type="entry name" value="MCM_dom"/>
</dbReference>
<dbReference type="GO" id="GO:0005524">
    <property type="term" value="F:ATP binding"/>
    <property type="evidence" value="ECO:0007669"/>
    <property type="project" value="UniProtKB-KW"/>
</dbReference>
<dbReference type="GO" id="GO:0003677">
    <property type="term" value="F:DNA binding"/>
    <property type="evidence" value="ECO:0007669"/>
    <property type="project" value="InterPro"/>
</dbReference>
<dbReference type="InterPro" id="IPR020568">
    <property type="entry name" value="Ribosomal_Su5_D2-typ_SF"/>
</dbReference>
<dbReference type="NCBIfam" id="TIGR00368">
    <property type="entry name" value="YifB family Mg chelatase-like AAA ATPase"/>
    <property type="match status" value="1"/>
</dbReference>
<dbReference type="RefSeq" id="WP_073050980.1">
    <property type="nucleotide sequence ID" value="NZ_FQZL01000048.1"/>
</dbReference>
<dbReference type="InterPro" id="IPR027417">
    <property type="entry name" value="P-loop_NTPase"/>
</dbReference>
<evidence type="ECO:0000313" key="6">
    <source>
        <dbReference type="Proteomes" id="UP000184052"/>
    </source>
</evidence>
<reference evidence="5 6" key="1">
    <citation type="submission" date="2016-11" db="EMBL/GenBank/DDBJ databases">
        <authorList>
            <person name="Jaros S."/>
            <person name="Januszkiewicz K."/>
            <person name="Wedrychowicz H."/>
        </authorList>
    </citation>
    <scope>NUCLEOTIDE SEQUENCE [LARGE SCALE GENOMIC DNA]</scope>
    <source>
        <strain evidence="5 6">DSM 17477</strain>
    </source>
</reference>
<dbReference type="Proteomes" id="UP000184052">
    <property type="component" value="Unassembled WGS sequence"/>
</dbReference>
<dbReference type="InterPro" id="IPR014721">
    <property type="entry name" value="Ribsml_uS5_D2-typ_fold_subgr"/>
</dbReference>
<evidence type="ECO:0000313" key="5">
    <source>
        <dbReference type="EMBL" id="SHJ86206.1"/>
    </source>
</evidence>
<evidence type="ECO:0000256" key="3">
    <source>
        <dbReference type="ARBA" id="ARBA00022840"/>
    </source>
</evidence>
<dbReference type="OrthoDB" id="9813147at2"/>
<protein>
    <submittedName>
        <fullName evidence="5">Magnesium chelatase family protein</fullName>
    </submittedName>
</protein>
<keyword evidence="3" id="KW-0067">ATP-binding</keyword>
<dbReference type="Pfam" id="PF13335">
    <property type="entry name" value="Mg_chelatase_C"/>
    <property type="match status" value="1"/>
</dbReference>
<dbReference type="Pfam" id="PF13541">
    <property type="entry name" value="ChlI"/>
    <property type="match status" value="1"/>
</dbReference>
<dbReference type="SUPFAM" id="SSF54211">
    <property type="entry name" value="Ribosomal protein S5 domain 2-like"/>
    <property type="match status" value="1"/>
</dbReference>
<name>A0A1M6MS20_9FIRM</name>
<dbReference type="AlphaFoldDB" id="A0A1M6MS20"/>
<dbReference type="Gene3D" id="3.40.50.300">
    <property type="entry name" value="P-loop containing nucleotide triphosphate hydrolases"/>
    <property type="match status" value="1"/>
</dbReference>
<dbReference type="EMBL" id="FQZL01000048">
    <property type="protein sequence ID" value="SHJ86206.1"/>
    <property type="molecule type" value="Genomic_DNA"/>
</dbReference>
<accession>A0A1M6MS20</accession>
<dbReference type="PANTHER" id="PTHR32039">
    <property type="entry name" value="MAGNESIUM-CHELATASE SUBUNIT CHLI"/>
    <property type="match status" value="1"/>
</dbReference>
<dbReference type="PRINTS" id="PR01657">
    <property type="entry name" value="MCMFAMILY"/>
</dbReference>
<comment type="similarity">
    <text evidence="1">Belongs to the Mg-chelatase subunits D/I family. ComM subfamily.</text>
</comment>
<sequence length="513" mass="56904">MATIVKSLSTKGVEGYVVDVETKTISGQPMISIVGLGDTAVKEARERVEAAILDGRFIFPQMKIVVNLAPSDLKKSGSHFDLPIALSLLMEANQFRIKRKEDFAFIGELSLNARLRGCKGVLSMIIAAKSAGIGSIIVPRENLEEASLVQGIKVYGFERLRDVVEFLEKDKEYVVPEDKGFEAESAMGDNVDFSEVQGQELLVEYIVAAAAGGHNMLMIGAPGCGKSMIAKRIPTILPQMSEEEALEVTKIYSVAGLLKGNDSLVRKRPFRAPHHNASTNSLIGGGNRATPGEISLAHNGVLFLDEIAEFSKRTLDALRQPMEDKVVTVSRVKETNSYPANFMLVAAMNPCPCGYYGSDRCSCTDYEVLKYRQRLSGPILERMDLQKYVQPVDFMDLSSYTSKLSSAQLRERVEAARMVQRRRFEGIEGVNCNAQMGQALVKEFCVLDSQCRDLLQRVYDRYKYSARTFHKFLKVSRTFADLEGSVDIRKKDVMAAVMSRDLEKEKVNMAVVS</sequence>
<dbReference type="InterPro" id="IPR003593">
    <property type="entry name" value="AAA+_ATPase"/>
</dbReference>
<dbReference type="SUPFAM" id="SSF52540">
    <property type="entry name" value="P-loop containing nucleoside triphosphate hydrolases"/>
    <property type="match status" value="1"/>
</dbReference>
<dbReference type="Gene3D" id="3.30.230.10">
    <property type="match status" value="1"/>
</dbReference>